<dbReference type="InterPro" id="IPR049327">
    <property type="entry name" value="TibC/BAHTCr-like_N"/>
</dbReference>
<protein>
    <submittedName>
        <fullName evidence="4">Autotransporter strand-loop-strand O-heptosyltransferase</fullName>
    </submittedName>
</protein>
<proteinExistence type="predicted"/>
<dbReference type="InterPro" id="IPR002201">
    <property type="entry name" value="Glyco_trans_9"/>
</dbReference>
<reference evidence="5" key="1">
    <citation type="submission" date="2016-10" db="EMBL/GenBank/DDBJ databases">
        <authorList>
            <person name="Varghese N."/>
            <person name="Submissions S."/>
        </authorList>
    </citation>
    <scope>NUCLEOTIDE SEQUENCE [LARGE SCALE GENOMIC DNA]</scope>
    <source>
        <strain evidence="5">DSM 11005</strain>
    </source>
</reference>
<keyword evidence="5" id="KW-1185">Reference proteome</keyword>
<evidence type="ECO:0000256" key="1">
    <source>
        <dbReference type="ARBA" id="ARBA00022676"/>
    </source>
</evidence>
<sequence length="408" mass="46608">MPEEKKKAYVSFDAGPVTMDSGLPGVKLDFNYGARVLLPDDGEYRVRFTDLDTSSILYDAAGRNALVTSTKKYYINFRVEIWKDGVPALVHDLDLAGRNVHIRYPVGTLGDILAWFPYAEEFRKKHRCNVYCSMSPEIAGLFAPAYPQIRFIEPGTTPPDCYATYYMGIFFPADDRFHQPADFRVIGLQLNIPYILGLDVVERRPVLTPSKKRPVKEPYVCIAAQATSQAKYWNNPRGWIETVEYLKALGYRVLCIDKEKCHGYGRHWHTIPYGAEDFTGPRPLQERVDYLGHADFFIGLSSGLSWLAWGAGTPVIMISGFTLPYNEFFTPYRVINFHVCNGCWTDSSEEFVHADFGWCPRHAGTEREFECTRFISSGQVCQTVQRLMADYNLHPEQEKVRRRKANGK</sequence>
<dbReference type="OrthoDB" id="5561008at2"/>
<dbReference type="RefSeq" id="WP_093730104.1">
    <property type="nucleotide sequence ID" value="NZ_FMYW01000006.1"/>
</dbReference>
<evidence type="ECO:0000256" key="2">
    <source>
        <dbReference type="ARBA" id="ARBA00022679"/>
    </source>
</evidence>
<evidence type="ECO:0000259" key="3">
    <source>
        <dbReference type="Pfam" id="PF21129"/>
    </source>
</evidence>
<dbReference type="EMBL" id="FMYW01000006">
    <property type="protein sequence ID" value="SDC37344.1"/>
    <property type="molecule type" value="Genomic_DNA"/>
</dbReference>
<dbReference type="AlphaFoldDB" id="A0A1G6L2E4"/>
<keyword evidence="2 4" id="KW-0808">Transferase</keyword>
<dbReference type="SUPFAM" id="SSF53756">
    <property type="entry name" value="UDP-Glycosyltransferase/glycogen phosphorylase"/>
    <property type="match status" value="1"/>
</dbReference>
<dbReference type="NCBIfam" id="TIGR04414">
    <property type="entry name" value="hepto_Aah_TibC"/>
    <property type="match status" value="1"/>
</dbReference>
<keyword evidence="1" id="KW-0328">Glycosyltransferase</keyword>
<dbReference type="Pfam" id="PF01075">
    <property type="entry name" value="Glyco_transf_9"/>
    <property type="match status" value="1"/>
</dbReference>
<dbReference type="GO" id="GO:0005829">
    <property type="term" value="C:cytosol"/>
    <property type="evidence" value="ECO:0007669"/>
    <property type="project" value="TreeGrafter"/>
</dbReference>
<accession>A0A1G6L2E4</accession>
<dbReference type="Gene3D" id="3.40.50.2000">
    <property type="entry name" value="Glycogen Phosphorylase B"/>
    <property type="match status" value="1"/>
</dbReference>
<feature type="domain" description="Autotransproter heptosyltransferase TibC/BAHTCr-like N-terminal" evidence="3">
    <location>
        <begin position="24"/>
        <end position="85"/>
    </location>
</feature>
<dbReference type="GO" id="GO:0008713">
    <property type="term" value="F:ADP-heptose-lipopolysaccharide heptosyltransferase activity"/>
    <property type="evidence" value="ECO:0007669"/>
    <property type="project" value="TreeGrafter"/>
</dbReference>
<dbReference type="Pfam" id="PF21129">
    <property type="entry name" value="TibC_1st"/>
    <property type="match status" value="1"/>
</dbReference>
<dbReference type="Proteomes" id="UP000198943">
    <property type="component" value="Unassembled WGS sequence"/>
</dbReference>
<organism evidence="4 5">
    <name type="scientific">Succiniclasticum ruminis</name>
    <dbReference type="NCBI Taxonomy" id="40841"/>
    <lineage>
        <taxon>Bacteria</taxon>
        <taxon>Bacillati</taxon>
        <taxon>Bacillota</taxon>
        <taxon>Negativicutes</taxon>
        <taxon>Acidaminococcales</taxon>
        <taxon>Acidaminococcaceae</taxon>
        <taxon>Succiniclasticum</taxon>
    </lineage>
</organism>
<dbReference type="PANTHER" id="PTHR30160">
    <property type="entry name" value="TETRAACYLDISACCHARIDE 4'-KINASE-RELATED"/>
    <property type="match status" value="1"/>
</dbReference>
<evidence type="ECO:0000313" key="5">
    <source>
        <dbReference type="Proteomes" id="UP000198943"/>
    </source>
</evidence>
<dbReference type="InterPro" id="IPR030929">
    <property type="entry name" value="Aah/TibC-like"/>
</dbReference>
<dbReference type="InterPro" id="IPR051199">
    <property type="entry name" value="LPS_LOS_Heptosyltrfase"/>
</dbReference>
<gene>
    <name evidence="4" type="ORF">SAMN04487864_10617</name>
</gene>
<evidence type="ECO:0000313" key="4">
    <source>
        <dbReference type="EMBL" id="SDC37344.1"/>
    </source>
</evidence>
<name>A0A1G6L2E4_9FIRM</name>
<dbReference type="GO" id="GO:0009244">
    <property type="term" value="P:lipopolysaccharide core region biosynthetic process"/>
    <property type="evidence" value="ECO:0007669"/>
    <property type="project" value="TreeGrafter"/>
</dbReference>